<keyword evidence="2" id="KW-0597">Phosphoprotein</keyword>
<evidence type="ECO:0000256" key="3">
    <source>
        <dbReference type="ARBA" id="ARBA00022737"/>
    </source>
</evidence>
<feature type="region of interest" description="Disordered" evidence="6">
    <location>
        <begin position="53"/>
        <end position="95"/>
    </location>
</feature>
<organism evidence="7 8">
    <name type="scientific">Sanghuangporus baumii</name>
    <name type="common">Phellinus baumii</name>
    <dbReference type="NCBI Taxonomy" id="108892"/>
    <lineage>
        <taxon>Eukaryota</taxon>
        <taxon>Fungi</taxon>
        <taxon>Dikarya</taxon>
        <taxon>Basidiomycota</taxon>
        <taxon>Agaricomycotina</taxon>
        <taxon>Agaricomycetes</taxon>
        <taxon>Hymenochaetales</taxon>
        <taxon>Hymenochaetaceae</taxon>
        <taxon>Sanghuangporus</taxon>
    </lineage>
</organism>
<keyword evidence="4" id="KW-0040">ANK repeat</keyword>
<dbReference type="OrthoDB" id="3241983at2759"/>
<dbReference type="InterPro" id="IPR038753">
    <property type="entry name" value="NFKBIL1"/>
</dbReference>
<keyword evidence="8" id="KW-1185">Reference proteome</keyword>
<evidence type="ECO:0000256" key="5">
    <source>
        <dbReference type="ARBA" id="ARBA00023242"/>
    </source>
</evidence>
<evidence type="ECO:0000313" key="8">
    <source>
        <dbReference type="Proteomes" id="UP000757232"/>
    </source>
</evidence>
<keyword evidence="3" id="KW-0677">Repeat</keyword>
<reference evidence="7" key="1">
    <citation type="submission" date="2016-06" db="EMBL/GenBank/DDBJ databases">
        <title>Draft Genome sequence of the fungus Inonotus baumii.</title>
        <authorList>
            <person name="Zhu H."/>
            <person name="Lin W."/>
        </authorList>
    </citation>
    <scope>NUCLEOTIDE SEQUENCE</scope>
    <source>
        <strain evidence="7">821</strain>
    </source>
</reference>
<name>A0A9Q5N1U6_SANBA</name>
<protein>
    <submittedName>
        <fullName evidence="7">Uncharacterized protein</fullName>
    </submittedName>
</protein>
<comment type="caution">
    <text evidence="7">The sequence shown here is derived from an EMBL/GenBank/DDBJ whole genome shotgun (WGS) entry which is preliminary data.</text>
</comment>
<evidence type="ECO:0000256" key="6">
    <source>
        <dbReference type="SAM" id="MobiDB-lite"/>
    </source>
</evidence>
<dbReference type="PANTHER" id="PTHR15263">
    <property type="entry name" value="I-KAPPA-B-LIKE PROTEIN IKBL"/>
    <property type="match status" value="1"/>
</dbReference>
<comment type="subcellular location">
    <subcellularLocation>
        <location evidence="1">Nucleus</location>
    </subcellularLocation>
</comment>
<dbReference type="AlphaFoldDB" id="A0A9Q5N1U6"/>
<dbReference type="GO" id="GO:0043124">
    <property type="term" value="P:negative regulation of canonical NF-kappaB signal transduction"/>
    <property type="evidence" value="ECO:0007669"/>
    <property type="project" value="InterPro"/>
</dbReference>
<evidence type="ECO:0000256" key="4">
    <source>
        <dbReference type="ARBA" id="ARBA00023043"/>
    </source>
</evidence>
<gene>
    <name evidence="7" type="ORF">A7U60_g6370</name>
</gene>
<evidence type="ECO:0000256" key="1">
    <source>
        <dbReference type="ARBA" id="ARBA00004123"/>
    </source>
</evidence>
<sequence>MLHPSSPSPPAEIPASLSGRFFFPPGSILTPELKLRTLEDLARVKHEAELNRIREEKTSEQAAEREHLAKEREWRERLRREEAHRQKQREREREEALKGEKHWVRSGGVLTDINGRRDLKRTEEIRRLVEKEDAERRIIERWQSYERAWLNIISSTDKPVTFADMPWPLLTPPKSPDELRNPTKIAEFLFESLTLEKNTTTRRERLRTALLRWHPDKLGSVLARVPEDELSAVKDGIDAMVISLMKLQEAEKAR</sequence>
<proteinExistence type="predicted"/>
<evidence type="ECO:0000313" key="7">
    <source>
        <dbReference type="EMBL" id="OCB86477.1"/>
    </source>
</evidence>
<dbReference type="PANTHER" id="PTHR15263:SF1">
    <property type="entry name" value="NF-KAPPA-B INHIBITOR-LIKE PROTEIN 1"/>
    <property type="match status" value="1"/>
</dbReference>
<evidence type="ECO:0000256" key="2">
    <source>
        <dbReference type="ARBA" id="ARBA00022553"/>
    </source>
</evidence>
<dbReference type="EMBL" id="LNZH02000201">
    <property type="protein sequence ID" value="OCB86477.1"/>
    <property type="molecule type" value="Genomic_DNA"/>
</dbReference>
<accession>A0A9Q5N1U6</accession>
<keyword evidence="5" id="KW-0539">Nucleus</keyword>
<dbReference type="Proteomes" id="UP000757232">
    <property type="component" value="Unassembled WGS sequence"/>
</dbReference>
<dbReference type="GO" id="GO:0005634">
    <property type="term" value="C:nucleus"/>
    <property type="evidence" value="ECO:0007669"/>
    <property type="project" value="UniProtKB-SubCell"/>
</dbReference>